<name>A0A433QZU8_9FUNG</name>
<feature type="region of interest" description="Disordered" evidence="6">
    <location>
        <begin position="106"/>
        <end position="132"/>
    </location>
</feature>
<comment type="function">
    <text evidence="5">Subunit of the V1 complex of vacuolar(H+)-ATPase (V-ATPase), a multisubunit enzyme composed of a peripheral complex (V1) that hydrolyzes ATP and a membrane integral complex (V0) that translocates protons. V-ATPase is responsible for acidifying and maintaining the pH of intracellular compartments and in some cell types, is targeted to the plasma membrane, where it is responsible for acidifying the extracellular environment. Subunit C is necessary for the assembly of the catalytic sector of the enzyme and is likely to have a specific function in its catalytic activity.</text>
</comment>
<dbReference type="GO" id="GO:0000221">
    <property type="term" value="C:vacuolar proton-transporting V-type ATPase, V1 domain"/>
    <property type="evidence" value="ECO:0007669"/>
    <property type="project" value="TreeGrafter"/>
</dbReference>
<dbReference type="PANTHER" id="PTHR10137">
    <property type="entry name" value="V-TYPE PROTON ATPASE SUBUNIT C"/>
    <property type="match status" value="1"/>
</dbReference>
<dbReference type="InterPro" id="IPR004907">
    <property type="entry name" value="ATPase_V1-cplx_csu"/>
</dbReference>
<evidence type="ECO:0000256" key="3">
    <source>
        <dbReference type="ARBA" id="ARBA00022781"/>
    </source>
</evidence>
<organism evidence="7 8">
    <name type="scientific">Jimgerdemannia flammicorona</name>
    <dbReference type="NCBI Taxonomy" id="994334"/>
    <lineage>
        <taxon>Eukaryota</taxon>
        <taxon>Fungi</taxon>
        <taxon>Fungi incertae sedis</taxon>
        <taxon>Mucoromycota</taxon>
        <taxon>Mucoromycotina</taxon>
        <taxon>Endogonomycetes</taxon>
        <taxon>Endogonales</taxon>
        <taxon>Endogonaceae</taxon>
        <taxon>Jimgerdemannia</taxon>
    </lineage>
</organism>
<dbReference type="InterPro" id="IPR036132">
    <property type="entry name" value="Vac_ATP_synth_c_sf"/>
</dbReference>
<keyword evidence="4 5" id="KW-0406">Ion transport</keyword>
<dbReference type="Gene3D" id="1.20.1460.10">
    <property type="entry name" value="subunit c (vma5p) of the yeast v-atpase, domain 2"/>
    <property type="match status" value="1"/>
</dbReference>
<dbReference type="GO" id="GO:0046961">
    <property type="term" value="F:proton-transporting ATPase activity, rotational mechanism"/>
    <property type="evidence" value="ECO:0007669"/>
    <property type="project" value="InterPro"/>
</dbReference>
<accession>A0A433QZU8</accession>
<dbReference type="PANTHER" id="PTHR10137:SF0">
    <property type="entry name" value="V-TYPE PROTON ATPASE SUBUNIT C"/>
    <property type="match status" value="1"/>
</dbReference>
<reference evidence="7 8" key="1">
    <citation type="journal article" date="2018" name="New Phytol.">
        <title>Phylogenomics of Endogonaceae and evolution of mycorrhizas within Mucoromycota.</title>
        <authorList>
            <person name="Chang Y."/>
            <person name="Desiro A."/>
            <person name="Na H."/>
            <person name="Sandor L."/>
            <person name="Lipzen A."/>
            <person name="Clum A."/>
            <person name="Barry K."/>
            <person name="Grigoriev I.V."/>
            <person name="Martin F.M."/>
            <person name="Stajich J.E."/>
            <person name="Smith M.E."/>
            <person name="Bonito G."/>
            <person name="Spatafora J.W."/>
        </authorList>
    </citation>
    <scope>NUCLEOTIDE SEQUENCE [LARGE SCALE GENOMIC DNA]</scope>
    <source>
        <strain evidence="7 8">AD002</strain>
    </source>
</reference>
<dbReference type="AlphaFoldDB" id="A0A433QZU8"/>
<feature type="compositionally biased region" description="Basic and acidic residues" evidence="6">
    <location>
        <begin position="157"/>
        <end position="180"/>
    </location>
</feature>
<keyword evidence="3 5" id="KW-0375">Hydrogen ion transport</keyword>
<evidence type="ECO:0000256" key="2">
    <source>
        <dbReference type="ARBA" id="ARBA00022448"/>
    </source>
</evidence>
<gene>
    <name evidence="7" type="ORF">BC938DRAFT_472853</name>
</gene>
<dbReference type="Proteomes" id="UP000274822">
    <property type="component" value="Unassembled WGS sequence"/>
</dbReference>
<feature type="region of interest" description="Disordered" evidence="6">
    <location>
        <begin position="156"/>
        <end position="188"/>
    </location>
</feature>
<evidence type="ECO:0000256" key="6">
    <source>
        <dbReference type="SAM" id="MobiDB-lite"/>
    </source>
</evidence>
<feature type="compositionally biased region" description="Basic and acidic residues" evidence="6">
    <location>
        <begin position="106"/>
        <end position="116"/>
    </location>
</feature>
<protein>
    <recommendedName>
        <fullName evidence="5">V-type proton ATPase subunit C</fullName>
    </recommendedName>
</protein>
<comment type="subunit">
    <text evidence="5">V-ATPase is a heteromultimeric enzyme composed of a peripheral catalytic V1 complex (components A to H) attached to an integral membrane V0 proton pore complex.</text>
</comment>
<evidence type="ECO:0000313" key="7">
    <source>
        <dbReference type="EMBL" id="RUS35294.1"/>
    </source>
</evidence>
<evidence type="ECO:0000313" key="8">
    <source>
        <dbReference type="Proteomes" id="UP000274822"/>
    </source>
</evidence>
<dbReference type="Pfam" id="PF03223">
    <property type="entry name" value="V-ATPase_C"/>
    <property type="match status" value="2"/>
</dbReference>
<comment type="similarity">
    <text evidence="1 5">Belongs to the V-ATPase C subunit family.</text>
</comment>
<evidence type="ECO:0000256" key="1">
    <source>
        <dbReference type="ARBA" id="ARBA00006138"/>
    </source>
</evidence>
<dbReference type="Gene3D" id="3.30.70.100">
    <property type="match status" value="1"/>
</dbReference>
<comment type="caution">
    <text evidence="7">The sequence shown here is derived from an EMBL/GenBank/DDBJ whole genome shotgun (WGS) entry which is preliminary data.</text>
</comment>
<evidence type="ECO:0000256" key="4">
    <source>
        <dbReference type="ARBA" id="ARBA00023065"/>
    </source>
</evidence>
<sequence length="297" mass="33831">MHEFWFISVPISGNLTNTHLNLKNKLHDAADVSLFSIPVFKIGTLDALVVMSDDLAKFDLAFEQSTLKISDILRTLLRNAQTDLNSQLTVNEIHQNLRMEYDEISHRQVAPRDHRTSQSAKSLPPSPPSQTTEPFTVVISFARLIAVAGSHVHRHTHEAQDVKLHTSEREPAELAKKGDRQPGGQEFGWNREEGAFCSGFGIPRNHPGGRPETGSTSMRLLRRWSSRDPRSTKVVEDDEYGVFTVTLFKRIVEDFSHRCREEKFVVRDFKYDEAALTNQKKDLEEITATEKEQQVRL</sequence>
<evidence type="ECO:0000256" key="5">
    <source>
        <dbReference type="RuleBase" id="RU364010"/>
    </source>
</evidence>
<keyword evidence="8" id="KW-1185">Reference proteome</keyword>
<keyword evidence="2 5" id="KW-0813">Transport</keyword>
<dbReference type="SUPFAM" id="SSF118203">
    <property type="entry name" value="Vacuolar ATP synthase subunit C"/>
    <property type="match status" value="2"/>
</dbReference>
<dbReference type="EMBL" id="RBNJ01000145">
    <property type="protein sequence ID" value="RUS35294.1"/>
    <property type="molecule type" value="Genomic_DNA"/>
</dbReference>
<proteinExistence type="inferred from homology"/>